<dbReference type="OrthoDB" id="5430532at2759"/>
<feature type="compositionally biased region" description="Polar residues" evidence="1">
    <location>
        <begin position="477"/>
        <end position="488"/>
    </location>
</feature>
<evidence type="ECO:0000313" key="2">
    <source>
        <dbReference type="EMBL" id="PSN73904.1"/>
    </source>
</evidence>
<organism evidence="2 3">
    <name type="scientific">Corynespora cassiicola Philippines</name>
    <dbReference type="NCBI Taxonomy" id="1448308"/>
    <lineage>
        <taxon>Eukaryota</taxon>
        <taxon>Fungi</taxon>
        <taxon>Dikarya</taxon>
        <taxon>Ascomycota</taxon>
        <taxon>Pezizomycotina</taxon>
        <taxon>Dothideomycetes</taxon>
        <taxon>Pleosporomycetidae</taxon>
        <taxon>Pleosporales</taxon>
        <taxon>Corynesporascaceae</taxon>
        <taxon>Corynespora</taxon>
    </lineage>
</organism>
<feature type="compositionally biased region" description="Pro residues" evidence="1">
    <location>
        <begin position="410"/>
        <end position="419"/>
    </location>
</feature>
<accession>A0A2T2P8C2</accession>
<feature type="compositionally biased region" description="Low complexity" evidence="1">
    <location>
        <begin position="445"/>
        <end position="467"/>
    </location>
</feature>
<protein>
    <submittedName>
        <fullName evidence="2">Uncharacterized protein</fullName>
    </submittedName>
</protein>
<name>A0A2T2P8C2_CORCC</name>
<feature type="compositionally biased region" description="Polar residues" evidence="1">
    <location>
        <begin position="345"/>
        <end position="374"/>
    </location>
</feature>
<dbReference type="AlphaFoldDB" id="A0A2T2P8C2"/>
<proteinExistence type="predicted"/>
<sequence length="739" mass="81352">MLAALSQQTAAKHGTRTKWRPGGGQDEGECEGDCEGDSPPARGTRPCVLGLFASKPSKPIESRVLRPVLRKAPSLASRPTGAHPSPRPRTPTPTPSPSPAAHETGAIGFGFGPQAHESHAERHRESGHPPRAAHSSTARRALSTAMKRKFSFNLAPAKAPPKPDAKTVPKPVPEPALSHAHSHRRHHSKDSMLPLNSPFISRRPLDPKTEQELRAACALILQNFKPSDHGMDADPKLDFGAFNRRKEQQRSGPTTSKVQRPAASSADQRSAQEARKQNRRTDTAVMSYPDLPMQANTGRRRADQGMAADKEKDARKNPKSSSSDKPRSSAARAELDSDDGKSVGTPLTGSSDPQHHNGSTAPTSAALTSGGNSKRASRQFESAAALADAQATEWMRQELEKRRQQLGSQPAPPPEPQVPVRPLSRAKSIRSEIKEYIFPGSTSLSRTQSHESMTSSSSQQPRRSGSQHGWRSWGLQRITSSRNNSRPGTSKGRIESQDQDKKGELNLNRELPPLPSLDSWKHLEQSKDSHKSHAQGTHIATLMRPQDQQQRDYAAAVRQHHRRSGSDTLAMRYANAYPQASRSATHKDVQSQLAQPFDSAMDFDQMMSAMSSARDFDEQLGYRTNPYGHHRRSSSLSRSVSVKVSSEIRLDAPPNFSRKISTEVANELRPHDAEYAYPNVVQLASPPNEHKSKLKKVFSGWMLRKDKKEDWMHRLEKEGIKGGVMIQDDGAALPPVVRY</sequence>
<feature type="compositionally biased region" description="Pro residues" evidence="1">
    <location>
        <begin position="85"/>
        <end position="98"/>
    </location>
</feature>
<feature type="region of interest" description="Disordered" evidence="1">
    <location>
        <begin position="245"/>
        <end position="536"/>
    </location>
</feature>
<dbReference type="Proteomes" id="UP000240883">
    <property type="component" value="Unassembled WGS sequence"/>
</dbReference>
<feature type="compositionally biased region" description="Basic and acidic residues" evidence="1">
    <location>
        <begin position="300"/>
        <end position="341"/>
    </location>
</feature>
<feature type="region of interest" description="Disordered" evidence="1">
    <location>
        <begin position="1"/>
        <end position="204"/>
    </location>
</feature>
<keyword evidence="3" id="KW-1185">Reference proteome</keyword>
<feature type="compositionally biased region" description="Basic and acidic residues" evidence="1">
    <location>
        <begin position="519"/>
        <end position="531"/>
    </location>
</feature>
<feature type="compositionally biased region" description="Basic and acidic residues" evidence="1">
    <location>
        <begin position="116"/>
        <end position="128"/>
    </location>
</feature>
<evidence type="ECO:0000313" key="3">
    <source>
        <dbReference type="Proteomes" id="UP000240883"/>
    </source>
</evidence>
<evidence type="ECO:0000256" key="1">
    <source>
        <dbReference type="SAM" id="MobiDB-lite"/>
    </source>
</evidence>
<feature type="compositionally biased region" description="Acidic residues" evidence="1">
    <location>
        <begin position="26"/>
        <end position="36"/>
    </location>
</feature>
<feature type="compositionally biased region" description="Basic and acidic residues" evidence="1">
    <location>
        <begin position="492"/>
        <end position="504"/>
    </location>
</feature>
<gene>
    <name evidence="2" type="ORF">BS50DRAFT_627282</name>
</gene>
<feature type="compositionally biased region" description="Basic and acidic residues" evidence="1">
    <location>
        <begin position="270"/>
        <end position="282"/>
    </location>
</feature>
<dbReference type="EMBL" id="KZ678128">
    <property type="protein sequence ID" value="PSN73904.1"/>
    <property type="molecule type" value="Genomic_DNA"/>
</dbReference>
<reference evidence="2 3" key="1">
    <citation type="journal article" date="2018" name="Front. Microbiol.">
        <title>Genome-Wide Analysis of Corynespora cassiicola Leaf Fall Disease Putative Effectors.</title>
        <authorList>
            <person name="Lopez D."/>
            <person name="Ribeiro S."/>
            <person name="Label P."/>
            <person name="Fumanal B."/>
            <person name="Venisse J.S."/>
            <person name="Kohler A."/>
            <person name="de Oliveira R.R."/>
            <person name="Labutti K."/>
            <person name="Lipzen A."/>
            <person name="Lail K."/>
            <person name="Bauer D."/>
            <person name="Ohm R.A."/>
            <person name="Barry K.W."/>
            <person name="Spatafora J."/>
            <person name="Grigoriev I.V."/>
            <person name="Martin F.M."/>
            <person name="Pujade-Renaud V."/>
        </authorList>
    </citation>
    <scope>NUCLEOTIDE SEQUENCE [LARGE SCALE GENOMIC DNA]</scope>
    <source>
        <strain evidence="2 3">Philippines</strain>
    </source>
</reference>
<feature type="compositionally biased region" description="Polar residues" evidence="1">
    <location>
        <begin position="1"/>
        <end position="10"/>
    </location>
</feature>